<dbReference type="SMART" id="SM00222">
    <property type="entry name" value="Sec7"/>
    <property type="match status" value="1"/>
</dbReference>
<reference evidence="4 5" key="1">
    <citation type="journal article" date="2012" name="BMC Genomics">
        <title>Comparative genomic analysis of human infective Trypanosoma cruzi lineages with the bat-restricted subspecies T. cruzi marinkellei.</title>
        <authorList>
            <person name="Franzen O."/>
            <person name="Talavera-Lopez C."/>
            <person name="Ochaya S."/>
            <person name="Butler C.E."/>
            <person name="Messenger L.A."/>
            <person name="Lewis M.D."/>
            <person name="Llewellyn M.S."/>
            <person name="Marinkelle C.J."/>
            <person name="Tyler K.M."/>
            <person name="Miles M.A."/>
            <person name="Andersson B."/>
        </authorList>
    </citation>
    <scope>NUCLEOTIDE SEQUENCE [LARGE SCALE GENOMIC DNA]</scope>
    <source>
        <strain evidence="4 5">B7</strain>
    </source>
</reference>
<dbReference type="InterPro" id="IPR023394">
    <property type="entry name" value="Sec7_C_sf"/>
</dbReference>
<dbReference type="GO" id="GO:0016192">
    <property type="term" value="P:vesicle-mediated transport"/>
    <property type="evidence" value="ECO:0007669"/>
    <property type="project" value="UniProtKB-ARBA"/>
</dbReference>
<dbReference type="PROSITE" id="PS50190">
    <property type="entry name" value="SEC7"/>
    <property type="match status" value="1"/>
</dbReference>
<dbReference type="InterPro" id="IPR000904">
    <property type="entry name" value="Sec7_dom"/>
</dbReference>
<evidence type="ECO:0000259" key="3">
    <source>
        <dbReference type="PROSITE" id="PS50190"/>
    </source>
</evidence>
<feature type="region of interest" description="Disordered" evidence="1">
    <location>
        <begin position="1678"/>
        <end position="1704"/>
    </location>
</feature>
<gene>
    <name evidence="4" type="ORF">MOQ_002231</name>
</gene>
<dbReference type="Pfam" id="PF01369">
    <property type="entry name" value="Sec7"/>
    <property type="match status" value="1"/>
</dbReference>
<dbReference type="GO" id="GO:0012505">
    <property type="term" value="C:endomembrane system"/>
    <property type="evidence" value="ECO:0007669"/>
    <property type="project" value="UniProtKB-ARBA"/>
</dbReference>
<sequence length="2097" mass="232379">MHEVSILFFCLQSFLFFPLFFFCSFLVAFFQRCKELLFVCLFVFFMQRFSQKLTADLENRTAFLVQLRALLTQAQKILRGNQRGKLQELQVGIEEWVREVEEVGTPGTSSCNPNLEASIALSQTQEQLQGGGPVDTNGGVDDNRKNGTPRSQSNPILEASPSTLTTAPPTAQSPHGDELSYSTLGMGNNVSNVALHGSASSFSAFSSDFESRNLEDFAEFLSMFFPSGLQELVKLRSIGRNAARLVIVRCFSIITCALQQVLCQVYGETHHVAESTMATNGEDNGLPCASFFVPLARDIRVSTNAVMKCLELLTAHCDVLSMRFAAQVCVDILKQLRQCVTFFVYRALRGELRRLRTMGIEAKDRDVLSLDASRMRQKAKKRAKELQLLMGPSLLISIEHLMGLVRPTVRYLMSVVSLKNTVSSPEQQVLKNDVCANLFALAKWVTPAMWLRRRRQHSSSEDNVAKEREGDIASVLSPKTVFSLSGSLPELDGIEATHTRYYQFVCFVMDSVFPVVFSPEYTACVAQHCGDQNEGQLLAVRVLNDTILQLAEKEMEEFRHLLGCSAWRKRITEGILNCLVSLQPVVLEAGLETLQRIVVGCPESLGSEVGFVYTSGVFGLLESESTPPVMRRSLLRHVIGTFFTPTSVPDEPSLLLRLYRHFDLNVQWHQLNVVQQAVATLSKTVRCAAPEDFADEKEMKNGSQESTAPRKSLPFLALQGLSLAVELLAVHIPRDGDAVGGNSYPMLRNRDDKMEEQRAVDIINSSPLKGIKKLFEVTDDEMNPGGYMNVAGKNGAHQHIPSPASPATEEKVRRIAQFLMETPSLNPESVAEFLSHPAVFPLQVCRVFMEALPIAGRGLVEGLRKLFNVVQLPKEGQRIERLIEFFCSAYFDANSVDGVDIETFPFESENACFIMGVAIIMLNTNLHNPHAASTKMTDSGFCAQLRGCNEGKDFPERFVRNIFNEIHLHSLSSMKGFWSAGMSSGVRYASVPFPRKMDSIFFSNEERRELAFGVVRQRLLSETRELVYRHSNIIQTQLEEMKLRDWCCVTRDLFFSTWPSFCAVFGVAGHGTKVPEEALTLCVMGLRSSFLVATAFGLQTECGVSQLALLRMASFEPMREVCQKSILEVASSPHSVSFSAPCWVPVVELLVAIRKQQQQQQQTLVVEAESVFGRVEEFTRESCENDGKKATPEVSNVCNNAVREVLQGISTVLQDTSVDGETLSAAFYVLRRFLGYSLISHEQEQGAVVTNFINVRDFSNFIVPTLVDIVEARNGSGDGYMHLVVEFVVDILNTMWGSCICETKLEGVGHHLELIKCFTFFQTCYDRYGASAEVRMHVLQGVKELFARTLHKVGSTKKRATGFSSHTLFIMALIWAQLLQPVARALSEKDSLGTETCSLAVHILRKLVDLCCGTGGTTIGIHLQKKVRSVPLLLLMNVAYIGGMCSDVDSAQSCLAQFSTICTSALNPEETAPPEDELPLLDASDVAEFDPVTESSKFLLRRLIENVQQKPDVLVLHALERISLLLCCHVQQTRTEVITALRALAVQLGPSQLQHLAVHLSDAVLKASLGHATPENTSPMADSSFVAHALFSLKTPFNMRRCSPTSFRATLPLVLNFMSQEFLTEVPLEYLDSVAAIVMKHCLVPLVVSPRSAFQLRTTAVRFLMHCALLCVTRQTVDGNDSCSSRTGNSSSSSSSSINRSNSISKSSNTIAECVSLLLFALRVPVRFIVPDGADHAGRRWVKEEKSAALSEYMQKGADAIQALWTAEAYEVTGSRRSATLSGTGKIEANVEPEEFARTMRSSWSSPFGEVATDEQLVEYCSLMALLLSPLPKVLGAVPPQAFRAKNGDPTRHHSQQQQGQEGEKEFDAVVWAPPPADHKLLKELVLETTGIFFAILWRVNNVAEMEKFMTRATQKGRDAPYICKSSALLPHAAIRGGLNAFLTIALWVDIPELRDVFVEILRITATVQKLTLSMRETQKMVDGAAETAAMQRPSPLEQQHIRSCNVGMYQELSSVVAHWIKTFVHQTDDTTSLLAATQRDELRTVAGDPEVFSGVVQLLTVAAGAVIVAVRDYLVWYIAVQEHETKQAMDTLQQDT</sequence>
<dbReference type="PANTHER" id="PTHR10663:SF388">
    <property type="entry name" value="GOLGI-SPECIFIC BREFELDIN A-RESISTANCE GUANINE NUCLEOTIDE EXCHANGE FACTOR 1"/>
    <property type="match status" value="1"/>
</dbReference>
<keyword evidence="2" id="KW-0472">Membrane</keyword>
<keyword evidence="2" id="KW-0812">Transmembrane</keyword>
<dbReference type="Gene3D" id="1.10.1000.11">
    <property type="entry name" value="Arf Nucleotide-binding Site Opener,domain 2"/>
    <property type="match status" value="1"/>
</dbReference>
<protein>
    <recommendedName>
        <fullName evidence="3">SEC7 domain-containing protein</fullName>
    </recommendedName>
</protein>
<name>K2NR03_TRYCR</name>
<dbReference type="GO" id="GO:0032012">
    <property type="term" value="P:regulation of ARF protein signal transduction"/>
    <property type="evidence" value="ECO:0007669"/>
    <property type="project" value="InterPro"/>
</dbReference>
<feature type="region of interest" description="Disordered" evidence="1">
    <location>
        <begin position="1842"/>
        <end position="1866"/>
    </location>
</feature>
<dbReference type="Gene3D" id="1.10.220.20">
    <property type="match status" value="1"/>
</dbReference>
<feature type="compositionally biased region" description="Low complexity" evidence="1">
    <location>
        <begin position="1682"/>
        <end position="1704"/>
    </location>
</feature>
<keyword evidence="5" id="KW-1185">Reference proteome</keyword>
<organism evidence="4 5">
    <name type="scientific">Trypanosoma cruzi marinkellei</name>
    <dbReference type="NCBI Taxonomy" id="85056"/>
    <lineage>
        <taxon>Eukaryota</taxon>
        <taxon>Discoba</taxon>
        <taxon>Euglenozoa</taxon>
        <taxon>Kinetoplastea</taxon>
        <taxon>Metakinetoplastina</taxon>
        <taxon>Trypanosomatida</taxon>
        <taxon>Trypanosomatidae</taxon>
        <taxon>Trypanosoma</taxon>
        <taxon>Schizotrypanum</taxon>
    </lineage>
</organism>
<dbReference type="GO" id="GO:0005085">
    <property type="term" value="F:guanyl-nucleotide exchange factor activity"/>
    <property type="evidence" value="ECO:0007669"/>
    <property type="project" value="InterPro"/>
</dbReference>
<dbReference type="InterPro" id="IPR035999">
    <property type="entry name" value="Sec7_dom_sf"/>
</dbReference>
<dbReference type="OrthoDB" id="10258608at2759"/>
<evidence type="ECO:0000256" key="1">
    <source>
        <dbReference type="SAM" id="MobiDB-lite"/>
    </source>
</evidence>
<dbReference type="EMBL" id="AHKC01008839">
    <property type="protein sequence ID" value="EKF37361.1"/>
    <property type="molecule type" value="Genomic_DNA"/>
</dbReference>
<feature type="domain" description="SEC7" evidence="3">
    <location>
        <begin position="745"/>
        <end position="969"/>
    </location>
</feature>
<feature type="region of interest" description="Disordered" evidence="1">
    <location>
        <begin position="126"/>
        <end position="183"/>
    </location>
</feature>
<feature type="transmembrane region" description="Helical" evidence="2">
    <location>
        <begin position="6"/>
        <end position="30"/>
    </location>
</feature>
<dbReference type="PANTHER" id="PTHR10663">
    <property type="entry name" value="GUANYL-NUCLEOTIDE EXCHANGE FACTOR"/>
    <property type="match status" value="1"/>
</dbReference>
<comment type="caution">
    <text evidence="4">The sequence shown here is derived from an EMBL/GenBank/DDBJ whole genome shotgun (WGS) entry which is preliminary data.</text>
</comment>
<evidence type="ECO:0000313" key="5">
    <source>
        <dbReference type="Proteomes" id="UP000007350"/>
    </source>
</evidence>
<proteinExistence type="predicted"/>
<evidence type="ECO:0000256" key="2">
    <source>
        <dbReference type="SAM" id="Phobius"/>
    </source>
</evidence>
<keyword evidence="2" id="KW-1133">Transmembrane helix</keyword>
<dbReference type="GO" id="GO:0005737">
    <property type="term" value="C:cytoplasm"/>
    <property type="evidence" value="ECO:0007669"/>
    <property type="project" value="UniProtKB-ARBA"/>
</dbReference>
<dbReference type="SUPFAM" id="SSF48425">
    <property type="entry name" value="Sec7 domain"/>
    <property type="match status" value="1"/>
</dbReference>
<evidence type="ECO:0000313" key="4">
    <source>
        <dbReference type="EMBL" id="EKF37361.1"/>
    </source>
</evidence>
<feature type="compositionally biased region" description="Polar residues" evidence="1">
    <location>
        <begin position="146"/>
        <end position="155"/>
    </location>
</feature>
<dbReference type="Proteomes" id="UP000007350">
    <property type="component" value="Unassembled WGS sequence"/>
</dbReference>
<feature type="compositionally biased region" description="Low complexity" evidence="1">
    <location>
        <begin position="159"/>
        <end position="174"/>
    </location>
</feature>
<accession>K2NR03</accession>